<reference evidence="1 2" key="1">
    <citation type="submission" date="2013-01" db="EMBL/GenBank/DDBJ databases">
        <authorList>
            <person name="Harkins D.M."/>
            <person name="Durkin A.S."/>
            <person name="Brinkac L.M."/>
            <person name="Haft D.H."/>
            <person name="Selengut J.D."/>
            <person name="Sanka R."/>
            <person name="DePew J."/>
            <person name="Purushe J."/>
            <person name="Matthias M.A."/>
            <person name="Vinetz J.M."/>
            <person name="Sutton G.G."/>
            <person name="Nierman W.C."/>
            <person name="Fouts D.E."/>
        </authorList>
    </citation>
    <scope>NUCLEOTIDE SEQUENCE [LARGE SCALE GENOMIC DNA]</scope>
    <source>
        <strain evidence="1 2">HAI1536</strain>
    </source>
</reference>
<dbReference type="Proteomes" id="UP000012112">
    <property type="component" value="Unassembled WGS sequence"/>
</dbReference>
<proteinExistence type="predicted"/>
<protein>
    <submittedName>
        <fullName evidence="1">Uncharacterized protein</fullName>
    </submittedName>
</protein>
<organism evidence="1 2">
    <name type="scientific">Leptospira noguchii</name>
    <dbReference type="NCBI Taxonomy" id="28182"/>
    <lineage>
        <taxon>Bacteria</taxon>
        <taxon>Pseudomonadati</taxon>
        <taxon>Spirochaetota</taxon>
        <taxon>Spirochaetia</taxon>
        <taxon>Leptospirales</taxon>
        <taxon>Leptospiraceae</taxon>
        <taxon>Leptospira</taxon>
    </lineage>
</organism>
<gene>
    <name evidence="1" type="ORF">LEP1GSC172_0309</name>
</gene>
<accession>M6VH26</accession>
<dbReference type="AlphaFoldDB" id="M6VH26"/>
<dbReference type="EMBL" id="AKWD02000057">
    <property type="protein sequence ID" value="EMO52434.1"/>
    <property type="molecule type" value="Genomic_DNA"/>
</dbReference>
<evidence type="ECO:0000313" key="1">
    <source>
        <dbReference type="EMBL" id="EMO52434.1"/>
    </source>
</evidence>
<name>M6VH26_9LEPT</name>
<evidence type="ECO:0000313" key="2">
    <source>
        <dbReference type="Proteomes" id="UP000012112"/>
    </source>
</evidence>
<sequence length="37" mass="4513">MDTRKFSLSRSFNVRDTIENLGKNKIYKELLNEYELF</sequence>
<comment type="caution">
    <text evidence="1">The sequence shown here is derived from an EMBL/GenBank/DDBJ whole genome shotgun (WGS) entry which is preliminary data.</text>
</comment>